<organism evidence="2 3">
    <name type="scientific">Sclerotinia trifoliorum</name>
    <dbReference type="NCBI Taxonomy" id="28548"/>
    <lineage>
        <taxon>Eukaryota</taxon>
        <taxon>Fungi</taxon>
        <taxon>Dikarya</taxon>
        <taxon>Ascomycota</taxon>
        <taxon>Pezizomycotina</taxon>
        <taxon>Leotiomycetes</taxon>
        <taxon>Helotiales</taxon>
        <taxon>Sclerotiniaceae</taxon>
        <taxon>Sclerotinia</taxon>
    </lineage>
</organism>
<evidence type="ECO:0000313" key="2">
    <source>
        <dbReference type="EMBL" id="CAD6438940.1"/>
    </source>
</evidence>
<reference evidence="2" key="1">
    <citation type="submission" date="2020-10" db="EMBL/GenBank/DDBJ databases">
        <authorList>
            <person name="Kusch S."/>
        </authorList>
    </citation>
    <scope>NUCLEOTIDE SEQUENCE</scope>
    <source>
        <strain evidence="2">SwB9</strain>
    </source>
</reference>
<dbReference type="Proteomes" id="UP000624404">
    <property type="component" value="Unassembled WGS sequence"/>
</dbReference>
<dbReference type="Gene3D" id="2.40.50.140">
    <property type="entry name" value="Nucleic acid-binding proteins"/>
    <property type="match status" value="1"/>
</dbReference>
<dbReference type="InterPro" id="IPR012340">
    <property type="entry name" value="NA-bd_OB-fold"/>
</dbReference>
<dbReference type="AlphaFoldDB" id="A0A8H2ZKU7"/>
<dbReference type="Pfam" id="PF08646">
    <property type="entry name" value="Rep_fac-A_C"/>
    <property type="match status" value="1"/>
</dbReference>
<comment type="caution">
    <text evidence="2">The sequence shown here is derived from an EMBL/GenBank/DDBJ whole genome shotgun (WGS) entry which is preliminary data.</text>
</comment>
<gene>
    <name evidence="2" type="ORF">SCLTRI_LOCUS23</name>
</gene>
<dbReference type="EMBL" id="CAJHIA010000001">
    <property type="protein sequence ID" value="CAD6438940.1"/>
    <property type="molecule type" value="Genomic_DNA"/>
</dbReference>
<accession>A0A8H2ZKU7</accession>
<dbReference type="OrthoDB" id="1751331at2759"/>
<sequence length="77" mass="8761">MGMSADEMMELKENDQSALEKVFDDANCKMIIFKCRGKTENFQEQARVRYQVNSASAVNYGVDALKLAEMIKAYNID</sequence>
<protein>
    <submittedName>
        <fullName evidence="2">9ca8db5a-4403-45a5-9675-6e0230d82234</fullName>
    </submittedName>
</protein>
<proteinExistence type="predicted"/>
<keyword evidence="3" id="KW-1185">Reference proteome</keyword>
<name>A0A8H2ZKU7_9HELO</name>
<evidence type="ECO:0000313" key="3">
    <source>
        <dbReference type="Proteomes" id="UP000624404"/>
    </source>
</evidence>
<feature type="domain" description="Replication factor A C-terminal" evidence="1">
    <location>
        <begin position="1"/>
        <end position="64"/>
    </location>
</feature>
<evidence type="ECO:0000259" key="1">
    <source>
        <dbReference type="Pfam" id="PF08646"/>
    </source>
</evidence>
<dbReference type="InterPro" id="IPR013955">
    <property type="entry name" value="Rep_factor-A_C"/>
</dbReference>
<dbReference type="SUPFAM" id="SSF50249">
    <property type="entry name" value="Nucleic acid-binding proteins"/>
    <property type="match status" value="1"/>
</dbReference>